<gene>
    <name evidence="1" type="ORF">FD50_GL002324</name>
</gene>
<name>A0A0R1V365_9LACO</name>
<dbReference type="GeneID" id="98307276"/>
<comment type="caution">
    <text evidence="1">The sequence shown here is derived from an EMBL/GenBank/DDBJ whole genome shotgun (WGS) entry which is preliminary data.</text>
</comment>
<dbReference type="EMBL" id="AZFQ01000016">
    <property type="protein sequence ID" value="KRM00082.1"/>
    <property type="molecule type" value="Genomic_DNA"/>
</dbReference>
<accession>A0A0R1V365</accession>
<dbReference type="OrthoDB" id="2246846at2"/>
<dbReference type="AlphaFoldDB" id="A0A0R1V365"/>
<sequence>MTELNLDAQTRTLVKQVERALGYQLEFKIHEGKVGYLRHDQAQHYLRGGKMVLELSDLTAPSYTVAHELLHILLLTKKIPEITFNLTTTKPALDTKLMAVGLELYEIVMHFTVYRMQAEMGLFTEKIQELYLKGLFATLKPEPANGNDNWMILRTLGILDTLVFFKRDQDRVLPKLKQLYPKTTAAAVALYSDLTAHEVESAFGIRRAVVKLYHSLDEDLTAWGLAPLNLKQFVTLTLVLSARQTRLQVRQLFEIYHSALHENIHDTTAYLGFYKKDGQNSFVLPQPKNHPEQEFQRIYALTLGTYLDEIGVPYLTR</sequence>
<keyword evidence="2" id="KW-1185">Reference proteome</keyword>
<dbReference type="Proteomes" id="UP000051166">
    <property type="component" value="Unassembled WGS sequence"/>
</dbReference>
<evidence type="ECO:0000313" key="1">
    <source>
        <dbReference type="EMBL" id="KRM00082.1"/>
    </source>
</evidence>
<reference evidence="1 2" key="1">
    <citation type="journal article" date="2015" name="Genome Announc.">
        <title>Expanding the biotechnology potential of lactobacilli through comparative genomics of 213 strains and associated genera.</title>
        <authorList>
            <person name="Sun Z."/>
            <person name="Harris H.M."/>
            <person name="McCann A."/>
            <person name="Guo C."/>
            <person name="Argimon S."/>
            <person name="Zhang W."/>
            <person name="Yang X."/>
            <person name="Jeffery I.B."/>
            <person name="Cooney J.C."/>
            <person name="Kagawa T.F."/>
            <person name="Liu W."/>
            <person name="Song Y."/>
            <person name="Salvetti E."/>
            <person name="Wrobel A."/>
            <person name="Rasinkangas P."/>
            <person name="Parkhill J."/>
            <person name="Rea M.C."/>
            <person name="O'Sullivan O."/>
            <person name="Ritari J."/>
            <person name="Douillard F.P."/>
            <person name="Paul Ross R."/>
            <person name="Yang R."/>
            <person name="Briner A.E."/>
            <person name="Felis G.E."/>
            <person name="de Vos W.M."/>
            <person name="Barrangou R."/>
            <person name="Klaenhammer T.R."/>
            <person name="Caufield P.W."/>
            <person name="Cui Y."/>
            <person name="Zhang H."/>
            <person name="O'Toole P.W."/>
        </authorList>
    </citation>
    <scope>NUCLEOTIDE SEQUENCE [LARGE SCALE GENOMIC DNA]</scope>
    <source>
        <strain evidence="1 2">DSM 16230</strain>
    </source>
</reference>
<dbReference type="RefSeq" id="WP_056959841.1">
    <property type="nucleotide sequence ID" value="NZ_AZFQ01000016.1"/>
</dbReference>
<organism evidence="1 2">
    <name type="scientific">Liquorilactobacillus satsumensis DSM 16230 = JCM 12392</name>
    <dbReference type="NCBI Taxonomy" id="1423801"/>
    <lineage>
        <taxon>Bacteria</taxon>
        <taxon>Bacillati</taxon>
        <taxon>Bacillota</taxon>
        <taxon>Bacilli</taxon>
        <taxon>Lactobacillales</taxon>
        <taxon>Lactobacillaceae</taxon>
        <taxon>Liquorilactobacillus</taxon>
    </lineage>
</organism>
<proteinExistence type="predicted"/>
<evidence type="ECO:0000313" key="2">
    <source>
        <dbReference type="Proteomes" id="UP000051166"/>
    </source>
</evidence>
<dbReference type="STRING" id="1423801.FD50_GL002324"/>
<protein>
    <submittedName>
        <fullName evidence="1">IpaB EvcA family protein</fullName>
    </submittedName>
</protein>
<dbReference type="PATRIC" id="fig|1423801.4.peg.2376"/>